<comment type="catalytic activity">
    <reaction evidence="9">
        <text>L-seryl-[protein] + ATP = O-phospho-L-seryl-[protein] + ADP + H(+)</text>
        <dbReference type="Rhea" id="RHEA:17989"/>
        <dbReference type="Rhea" id="RHEA-COMP:9863"/>
        <dbReference type="Rhea" id="RHEA-COMP:11604"/>
        <dbReference type="ChEBI" id="CHEBI:15378"/>
        <dbReference type="ChEBI" id="CHEBI:29999"/>
        <dbReference type="ChEBI" id="CHEBI:30616"/>
        <dbReference type="ChEBI" id="CHEBI:83421"/>
        <dbReference type="ChEBI" id="CHEBI:456216"/>
        <dbReference type="EC" id="2.7.11.22"/>
    </reaction>
</comment>
<evidence type="ECO:0000256" key="11">
    <source>
        <dbReference type="RuleBase" id="RU000304"/>
    </source>
</evidence>
<evidence type="ECO:0000256" key="7">
    <source>
        <dbReference type="ARBA" id="ARBA00022840"/>
    </source>
</evidence>
<keyword evidence="3 11" id="KW-0723">Serine/threonine-protein kinase</keyword>
<name>A0AA39R9H3_9LECA</name>
<dbReference type="GO" id="GO:0005634">
    <property type="term" value="C:nucleus"/>
    <property type="evidence" value="ECO:0007669"/>
    <property type="project" value="TreeGrafter"/>
</dbReference>
<organism evidence="13 14">
    <name type="scientific">Cladonia borealis</name>
    <dbReference type="NCBI Taxonomy" id="184061"/>
    <lineage>
        <taxon>Eukaryota</taxon>
        <taxon>Fungi</taxon>
        <taxon>Dikarya</taxon>
        <taxon>Ascomycota</taxon>
        <taxon>Pezizomycotina</taxon>
        <taxon>Lecanoromycetes</taxon>
        <taxon>OSLEUM clade</taxon>
        <taxon>Lecanoromycetidae</taxon>
        <taxon>Lecanorales</taxon>
        <taxon>Lecanorineae</taxon>
        <taxon>Cladoniaceae</taxon>
        <taxon>Cladonia</taxon>
    </lineage>
</organism>
<reference evidence="13" key="1">
    <citation type="submission" date="2023-03" db="EMBL/GenBank/DDBJ databases">
        <title>Complete genome of Cladonia borealis.</title>
        <authorList>
            <person name="Park H."/>
        </authorList>
    </citation>
    <scope>NUCLEOTIDE SEQUENCE</scope>
    <source>
        <strain evidence="13">ANT050790</strain>
    </source>
</reference>
<sequence>MEGSIPNRTLPQWMSVTGQPLELGLDSSFRGQCLSRGSYEKLNQLGEGTYGVVFRARDVATSKVVALKQVRISAEERQNGVPITALREISILRSLKHNNIINVIDVAVGEHAMDEVYMIMEYAEQDLATMLDELRVRFTMSQVKCLFRQLLESLDYLHRNEIIHRDVKMQNILLTAKGVLKLADFGMARAYKPRPLTPGVCTIWYRAPELLLGTKYYTPSVDLWSAGLVLAELLQSSPCLTGDTPIEQLSLIVKLLGSPTSGDLAALSAMGCPELIKWRRESLSSGRADNMERKFLAETSAETVNFLQGFLKWDPNARWTAGEALGIGKTRYAAMSETWWKESPRAVDKELLPTYPEVRNADTVLGMGDGGKLEMEIERGITRKAQGNEGRGYIFDFGDQSALQRPAKRPRAR</sequence>
<dbReference type="EC" id="2.7.11.22" evidence="2"/>
<dbReference type="SMART" id="SM00220">
    <property type="entry name" value="S_TKc"/>
    <property type="match status" value="1"/>
</dbReference>
<evidence type="ECO:0000256" key="3">
    <source>
        <dbReference type="ARBA" id="ARBA00022527"/>
    </source>
</evidence>
<dbReference type="InterPro" id="IPR050108">
    <property type="entry name" value="CDK"/>
</dbReference>
<comment type="similarity">
    <text evidence="1">Belongs to the protein kinase superfamily. CMGC Ser/Thr protein kinase family. CDC2/CDKX subfamily.</text>
</comment>
<keyword evidence="5 10" id="KW-0547">Nucleotide-binding</keyword>
<dbReference type="Proteomes" id="UP001166286">
    <property type="component" value="Unassembled WGS sequence"/>
</dbReference>
<dbReference type="InterPro" id="IPR000719">
    <property type="entry name" value="Prot_kinase_dom"/>
</dbReference>
<evidence type="ECO:0000256" key="1">
    <source>
        <dbReference type="ARBA" id="ARBA00006485"/>
    </source>
</evidence>
<dbReference type="EMBL" id="JAFEKC020000001">
    <property type="protein sequence ID" value="KAK0517308.1"/>
    <property type="molecule type" value="Genomic_DNA"/>
</dbReference>
<evidence type="ECO:0000256" key="10">
    <source>
        <dbReference type="PROSITE-ProRule" id="PRU10141"/>
    </source>
</evidence>
<dbReference type="SUPFAM" id="SSF56112">
    <property type="entry name" value="Protein kinase-like (PK-like)"/>
    <property type="match status" value="1"/>
</dbReference>
<keyword evidence="14" id="KW-1185">Reference proteome</keyword>
<accession>A0AA39R9H3</accession>
<evidence type="ECO:0000256" key="4">
    <source>
        <dbReference type="ARBA" id="ARBA00022679"/>
    </source>
</evidence>
<comment type="catalytic activity">
    <reaction evidence="8">
        <text>L-threonyl-[protein] + ATP = O-phospho-L-threonyl-[protein] + ADP + H(+)</text>
        <dbReference type="Rhea" id="RHEA:46608"/>
        <dbReference type="Rhea" id="RHEA-COMP:11060"/>
        <dbReference type="Rhea" id="RHEA-COMP:11605"/>
        <dbReference type="ChEBI" id="CHEBI:15378"/>
        <dbReference type="ChEBI" id="CHEBI:30013"/>
        <dbReference type="ChEBI" id="CHEBI:30616"/>
        <dbReference type="ChEBI" id="CHEBI:61977"/>
        <dbReference type="ChEBI" id="CHEBI:456216"/>
        <dbReference type="EC" id="2.7.11.22"/>
    </reaction>
</comment>
<dbReference type="PROSITE" id="PS50011">
    <property type="entry name" value="PROTEIN_KINASE_DOM"/>
    <property type="match status" value="1"/>
</dbReference>
<dbReference type="InterPro" id="IPR008271">
    <property type="entry name" value="Ser/Thr_kinase_AS"/>
</dbReference>
<evidence type="ECO:0000256" key="2">
    <source>
        <dbReference type="ARBA" id="ARBA00012425"/>
    </source>
</evidence>
<proteinExistence type="inferred from homology"/>
<evidence type="ECO:0000256" key="5">
    <source>
        <dbReference type="ARBA" id="ARBA00022741"/>
    </source>
</evidence>
<keyword evidence="6" id="KW-0418">Kinase</keyword>
<dbReference type="FunFam" id="3.30.200.20:FF:000124">
    <property type="entry name" value="Cyclin-dependent kinase 4"/>
    <property type="match status" value="1"/>
</dbReference>
<dbReference type="PROSITE" id="PS00108">
    <property type="entry name" value="PROTEIN_KINASE_ST"/>
    <property type="match status" value="1"/>
</dbReference>
<feature type="domain" description="Protein kinase" evidence="12">
    <location>
        <begin position="39"/>
        <end position="335"/>
    </location>
</feature>
<evidence type="ECO:0000313" key="14">
    <source>
        <dbReference type="Proteomes" id="UP001166286"/>
    </source>
</evidence>
<protein>
    <recommendedName>
        <fullName evidence="2">cyclin-dependent kinase</fullName>
        <ecNumber evidence="2">2.7.11.22</ecNumber>
    </recommendedName>
</protein>
<dbReference type="Gene3D" id="1.10.510.10">
    <property type="entry name" value="Transferase(Phosphotransferase) domain 1"/>
    <property type="match status" value="1"/>
</dbReference>
<feature type="binding site" evidence="10">
    <location>
        <position position="68"/>
    </location>
    <ligand>
        <name>ATP</name>
        <dbReference type="ChEBI" id="CHEBI:30616"/>
    </ligand>
</feature>
<dbReference type="AlphaFoldDB" id="A0AA39R9H3"/>
<keyword evidence="4" id="KW-0808">Transferase</keyword>
<evidence type="ECO:0000256" key="8">
    <source>
        <dbReference type="ARBA" id="ARBA00047811"/>
    </source>
</evidence>
<dbReference type="GO" id="GO:0007346">
    <property type="term" value="P:regulation of mitotic cell cycle"/>
    <property type="evidence" value="ECO:0007669"/>
    <property type="project" value="TreeGrafter"/>
</dbReference>
<dbReference type="InterPro" id="IPR017441">
    <property type="entry name" value="Protein_kinase_ATP_BS"/>
</dbReference>
<dbReference type="PROSITE" id="PS00107">
    <property type="entry name" value="PROTEIN_KINASE_ATP"/>
    <property type="match status" value="1"/>
</dbReference>
<evidence type="ECO:0000256" key="6">
    <source>
        <dbReference type="ARBA" id="ARBA00022777"/>
    </source>
</evidence>
<keyword evidence="7 10" id="KW-0067">ATP-binding</keyword>
<dbReference type="PANTHER" id="PTHR24056">
    <property type="entry name" value="CELL DIVISION PROTEIN KINASE"/>
    <property type="match status" value="1"/>
</dbReference>
<comment type="caution">
    <text evidence="13">The sequence shown here is derived from an EMBL/GenBank/DDBJ whole genome shotgun (WGS) entry which is preliminary data.</text>
</comment>
<evidence type="ECO:0000313" key="13">
    <source>
        <dbReference type="EMBL" id="KAK0517308.1"/>
    </source>
</evidence>
<dbReference type="FunFam" id="1.10.510.10:FF:000624">
    <property type="entry name" value="Mitogen-activated protein kinase"/>
    <property type="match status" value="1"/>
</dbReference>
<gene>
    <name evidence="13" type="ORF">JMJ35_000463</name>
</gene>
<dbReference type="InterPro" id="IPR011009">
    <property type="entry name" value="Kinase-like_dom_sf"/>
</dbReference>
<dbReference type="Pfam" id="PF00069">
    <property type="entry name" value="Pkinase"/>
    <property type="match status" value="1"/>
</dbReference>
<dbReference type="GO" id="GO:0005524">
    <property type="term" value="F:ATP binding"/>
    <property type="evidence" value="ECO:0007669"/>
    <property type="project" value="UniProtKB-UniRule"/>
</dbReference>
<evidence type="ECO:0000259" key="12">
    <source>
        <dbReference type="PROSITE" id="PS50011"/>
    </source>
</evidence>
<dbReference type="Gene3D" id="3.30.200.20">
    <property type="entry name" value="Phosphorylase Kinase, domain 1"/>
    <property type="match status" value="1"/>
</dbReference>
<dbReference type="GO" id="GO:0004693">
    <property type="term" value="F:cyclin-dependent protein serine/threonine kinase activity"/>
    <property type="evidence" value="ECO:0007669"/>
    <property type="project" value="UniProtKB-EC"/>
</dbReference>
<dbReference type="PANTHER" id="PTHR24056:SF508">
    <property type="entry name" value="CYCLIN-DEPENDENT KINASE 10"/>
    <property type="match status" value="1"/>
</dbReference>
<evidence type="ECO:0000256" key="9">
    <source>
        <dbReference type="ARBA" id="ARBA00048367"/>
    </source>
</evidence>